<dbReference type="EMBL" id="CP028103">
    <property type="protein sequence ID" value="AVQ30012.1"/>
    <property type="molecule type" value="Genomic_DNA"/>
</dbReference>
<name>A0ABM6U167_FUSVA</name>
<evidence type="ECO:0000256" key="1">
    <source>
        <dbReference type="ARBA" id="ARBA00004141"/>
    </source>
</evidence>
<evidence type="ECO:0000256" key="2">
    <source>
        <dbReference type="ARBA" id="ARBA00022448"/>
    </source>
</evidence>
<feature type="transmembrane region" description="Helical" evidence="6">
    <location>
        <begin position="279"/>
        <end position="295"/>
    </location>
</feature>
<feature type="transmembrane region" description="Helical" evidence="6">
    <location>
        <begin position="198"/>
        <end position="219"/>
    </location>
</feature>
<sequence>MVVFVALLLICSMMYLLLKNKVSPIVAFVCLPIISAVILILTGTFTGPAGEAIPIGTQFNTMVNWCSGGVKTTMSNATLFIFSIIYFGIMSDAGMFDPIVKGLVKIAGKSPVMIYLTTALIALVSQLDGATATTYLITIPAMLPIFKKLKLNVLGMLTVIGIVTGSWNMVPWGGTIIRTATTITNLGIPVTPQELWKMILPIEILGMFLGIGLGVLFGIQDKKRLIKEYGADYFDKAITEEPVISQEITDLKRPKLLPLNLILTAAIIIVMIVNSKIPSYLVFLIATAIALVINYKGLKIQNERIQAHAPTAVGTAATFLAAGIFLGIFKETGMTIALANVVLDNLPNVFLPQIGRVFGALGSAIGIILSPDLYYYSLLPVVGEVVKALGGSPVKVGLAMLIGENVGVVISPCIPTTFLAIGLAGVELKDHIKFSLKYFIAVSTIMVLAAIMIGVA</sequence>
<protein>
    <submittedName>
        <fullName evidence="8">Citrate:proton symporter</fullName>
    </submittedName>
</protein>
<dbReference type="InterPro" id="IPR004680">
    <property type="entry name" value="Cit_transptr-like_dom"/>
</dbReference>
<dbReference type="Pfam" id="PF03600">
    <property type="entry name" value="CitMHS"/>
    <property type="match status" value="1"/>
</dbReference>
<dbReference type="GeneID" id="77466700"/>
<feature type="transmembrane region" description="Helical" evidence="6">
    <location>
        <begin position="438"/>
        <end position="455"/>
    </location>
</feature>
<evidence type="ECO:0000256" key="3">
    <source>
        <dbReference type="ARBA" id="ARBA00022692"/>
    </source>
</evidence>
<feature type="transmembrane region" description="Helical" evidence="6">
    <location>
        <begin position="24"/>
        <end position="45"/>
    </location>
</feature>
<evidence type="ECO:0000259" key="7">
    <source>
        <dbReference type="Pfam" id="PF03600"/>
    </source>
</evidence>
<dbReference type="RefSeq" id="WP_005949614.1">
    <property type="nucleotide sequence ID" value="NZ_CP028103.1"/>
</dbReference>
<evidence type="ECO:0000313" key="9">
    <source>
        <dbReference type="Proteomes" id="UP000241238"/>
    </source>
</evidence>
<feature type="transmembrane region" description="Helical" evidence="6">
    <location>
        <begin position="256"/>
        <end position="273"/>
    </location>
</feature>
<feature type="transmembrane region" description="Helical" evidence="6">
    <location>
        <begin position="408"/>
        <end position="426"/>
    </location>
</feature>
<organism evidence="8 9">
    <name type="scientific">Fusobacterium varium ATCC 27725</name>
    <dbReference type="NCBI Taxonomy" id="469618"/>
    <lineage>
        <taxon>Bacteria</taxon>
        <taxon>Fusobacteriati</taxon>
        <taxon>Fusobacteriota</taxon>
        <taxon>Fusobacteriia</taxon>
        <taxon>Fusobacteriales</taxon>
        <taxon>Fusobacteriaceae</taxon>
        <taxon>Fusobacterium</taxon>
    </lineage>
</organism>
<keyword evidence="4 6" id="KW-1133">Transmembrane helix</keyword>
<dbReference type="Proteomes" id="UP000241238">
    <property type="component" value="Chromosome"/>
</dbReference>
<keyword evidence="3 6" id="KW-0812">Transmembrane</keyword>
<accession>A0ABM6U167</accession>
<keyword evidence="9" id="KW-1185">Reference proteome</keyword>
<evidence type="ECO:0000313" key="8">
    <source>
        <dbReference type="EMBL" id="AVQ30012.1"/>
    </source>
</evidence>
<gene>
    <name evidence="8" type="ORF">C4N18_01755</name>
</gene>
<feature type="transmembrane region" description="Helical" evidence="6">
    <location>
        <begin position="349"/>
        <end position="369"/>
    </location>
</feature>
<feature type="transmembrane region" description="Helical" evidence="6">
    <location>
        <begin position="149"/>
        <end position="170"/>
    </location>
</feature>
<keyword evidence="5 6" id="KW-0472">Membrane</keyword>
<comment type="subcellular location">
    <subcellularLocation>
        <location evidence="1">Membrane</location>
        <topology evidence="1">Multi-pass membrane protein</topology>
    </subcellularLocation>
</comment>
<keyword evidence="2" id="KW-0813">Transport</keyword>
<feature type="domain" description="Citrate transporter-like" evidence="7">
    <location>
        <begin position="34"/>
        <end position="351"/>
    </location>
</feature>
<feature type="transmembrane region" description="Helical" evidence="6">
    <location>
        <begin position="307"/>
        <end position="329"/>
    </location>
</feature>
<evidence type="ECO:0000256" key="4">
    <source>
        <dbReference type="ARBA" id="ARBA00022989"/>
    </source>
</evidence>
<evidence type="ECO:0000256" key="6">
    <source>
        <dbReference type="SAM" id="Phobius"/>
    </source>
</evidence>
<reference evidence="9" key="1">
    <citation type="journal article" date="2018" name="MSphere">
        <title>Fusobacterium Genomics Using MinION and Illumina Sequencing Enables Genome Completion and Correction.</title>
        <authorList>
            <person name="Todd S.M."/>
            <person name="Settlage R.E."/>
            <person name="Lahmers K.K."/>
            <person name="Slade D.J."/>
        </authorList>
    </citation>
    <scope>NUCLEOTIDE SEQUENCE [LARGE SCALE GENOMIC DNA]</scope>
    <source>
        <strain evidence="9">ATCC 27725</strain>
    </source>
</reference>
<evidence type="ECO:0000256" key="5">
    <source>
        <dbReference type="ARBA" id="ARBA00023136"/>
    </source>
</evidence>
<feature type="transmembrane region" description="Helical" evidence="6">
    <location>
        <begin position="112"/>
        <end position="137"/>
    </location>
</feature>
<proteinExistence type="predicted"/>